<organism evidence="18 19">
    <name type="scientific">Faecalibacter macacae</name>
    <dbReference type="NCBI Taxonomy" id="1859289"/>
    <lineage>
        <taxon>Bacteria</taxon>
        <taxon>Pseudomonadati</taxon>
        <taxon>Bacteroidota</taxon>
        <taxon>Flavobacteriia</taxon>
        <taxon>Flavobacteriales</taxon>
        <taxon>Weeksellaceae</taxon>
        <taxon>Faecalibacter</taxon>
    </lineage>
</organism>
<dbReference type="UniPathway" id="UPA00219"/>
<keyword evidence="6 13" id="KW-0436">Ligase</keyword>
<dbReference type="GO" id="GO:0046872">
    <property type="term" value="F:metal ion binding"/>
    <property type="evidence" value="ECO:0007669"/>
    <property type="project" value="UniProtKB-KW"/>
</dbReference>
<evidence type="ECO:0000256" key="6">
    <source>
        <dbReference type="ARBA" id="ARBA00022598"/>
    </source>
</evidence>
<dbReference type="GO" id="GO:0009252">
    <property type="term" value="P:peptidoglycan biosynthetic process"/>
    <property type="evidence" value="ECO:0007669"/>
    <property type="project" value="UniProtKB-UniRule"/>
</dbReference>
<dbReference type="PROSITE" id="PS00844">
    <property type="entry name" value="DALA_DALA_LIGASE_2"/>
    <property type="match status" value="1"/>
</dbReference>
<keyword evidence="5 13" id="KW-0963">Cytoplasm</keyword>
<dbReference type="NCBIfam" id="NF002378">
    <property type="entry name" value="PRK01372.1"/>
    <property type="match status" value="1"/>
</dbReference>
<evidence type="ECO:0000256" key="8">
    <source>
        <dbReference type="ARBA" id="ARBA00022840"/>
    </source>
</evidence>
<feature type="active site" evidence="14">
    <location>
        <position position="163"/>
    </location>
</feature>
<dbReference type="PANTHER" id="PTHR23132:SF23">
    <property type="entry name" value="D-ALANINE--D-ALANINE LIGASE B"/>
    <property type="match status" value="1"/>
</dbReference>
<dbReference type="PANTHER" id="PTHR23132">
    <property type="entry name" value="D-ALANINE--D-ALANINE LIGASE"/>
    <property type="match status" value="1"/>
</dbReference>
<accession>A0A3L9MMG7</accession>
<evidence type="ECO:0000256" key="7">
    <source>
        <dbReference type="ARBA" id="ARBA00022741"/>
    </source>
</evidence>
<evidence type="ECO:0000313" key="19">
    <source>
        <dbReference type="Proteomes" id="UP000275348"/>
    </source>
</evidence>
<dbReference type="PROSITE" id="PS50975">
    <property type="entry name" value="ATP_GRASP"/>
    <property type="match status" value="1"/>
</dbReference>
<keyword evidence="8 16" id="KW-0067">ATP-binding</keyword>
<dbReference type="InterPro" id="IPR013815">
    <property type="entry name" value="ATP_grasp_subdomain_1"/>
</dbReference>
<evidence type="ECO:0000259" key="17">
    <source>
        <dbReference type="PROSITE" id="PS50975"/>
    </source>
</evidence>
<keyword evidence="15" id="KW-0460">Magnesium</keyword>
<evidence type="ECO:0000256" key="11">
    <source>
        <dbReference type="ARBA" id="ARBA00023316"/>
    </source>
</evidence>
<feature type="active site" evidence="14">
    <location>
        <position position="296"/>
    </location>
</feature>
<proteinExistence type="inferred from homology"/>
<evidence type="ECO:0000256" key="1">
    <source>
        <dbReference type="ARBA" id="ARBA00001936"/>
    </source>
</evidence>
<feature type="active site" evidence="14">
    <location>
        <position position="14"/>
    </location>
</feature>
<evidence type="ECO:0000313" key="18">
    <source>
        <dbReference type="EMBL" id="RLZ12394.1"/>
    </source>
</evidence>
<evidence type="ECO:0000256" key="15">
    <source>
        <dbReference type="PIRSR" id="PIRSR039102-3"/>
    </source>
</evidence>
<comment type="subcellular location">
    <subcellularLocation>
        <location evidence="2 13">Cytoplasm</location>
    </subcellularLocation>
</comment>
<comment type="caution">
    <text evidence="18">The sequence shown here is derived from an EMBL/GenBank/DDBJ whole genome shotgun (WGS) entry which is preliminary data.</text>
</comment>
<evidence type="ECO:0000256" key="9">
    <source>
        <dbReference type="ARBA" id="ARBA00022960"/>
    </source>
</evidence>
<comment type="cofactor">
    <cofactor evidence="15">
        <name>Mg(2+)</name>
        <dbReference type="ChEBI" id="CHEBI:18420"/>
    </cofactor>
    <cofactor evidence="15">
        <name>Mn(2+)</name>
        <dbReference type="ChEBI" id="CHEBI:29035"/>
    </cofactor>
    <text evidence="15">Binds 2 magnesium or manganese ions per subunit.</text>
</comment>
<dbReference type="InterPro" id="IPR005905">
    <property type="entry name" value="D_ala_D_ala"/>
</dbReference>
<dbReference type="EC" id="6.3.2.4" evidence="4 13"/>
<dbReference type="PIRSF" id="PIRSF039102">
    <property type="entry name" value="Ddl/VanB"/>
    <property type="match status" value="1"/>
</dbReference>
<evidence type="ECO:0000256" key="10">
    <source>
        <dbReference type="ARBA" id="ARBA00022984"/>
    </source>
</evidence>
<dbReference type="GO" id="GO:0005737">
    <property type="term" value="C:cytoplasm"/>
    <property type="evidence" value="ECO:0007669"/>
    <property type="project" value="UniProtKB-SubCell"/>
</dbReference>
<keyword evidence="19" id="KW-1185">Reference proteome</keyword>
<keyword evidence="15" id="KW-0464">Manganese</keyword>
<keyword evidence="11 13" id="KW-0961">Cell wall biogenesis/degradation</keyword>
<dbReference type="InterPro" id="IPR011127">
    <property type="entry name" value="Dala_Dala_lig_N"/>
</dbReference>
<dbReference type="SUPFAM" id="SSF56059">
    <property type="entry name" value="Glutathione synthetase ATP-binding domain-like"/>
    <property type="match status" value="1"/>
</dbReference>
<dbReference type="NCBIfam" id="TIGR01205">
    <property type="entry name" value="D_ala_D_alaTIGR"/>
    <property type="match status" value="1"/>
</dbReference>
<feature type="binding site" evidence="15">
    <location>
        <position position="287"/>
    </location>
    <ligand>
        <name>Mg(2+)</name>
        <dbReference type="ChEBI" id="CHEBI:18420"/>
        <label>2</label>
    </ligand>
</feature>
<dbReference type="Gene3D" id="3.30.1490.20">
    <property type="entry name" value="ATP-grasp fold, A domain"/>
    <property type="match status" value="1"/>
</dbReference>
<gene>
    <name evidence="13" type="primary">ddl</name>
    <name evidence="18" type="ORF">EAH69_02490</name>
</gene>
<sequence length="329" mass="36627">MLRVAVVAGGYSDESVISLKSCELIYASLNAEKYNRTRVRILKEGWFAEIDAEKFPINKEDFSYIKDGVKQNFDVVFNTIHGTPGEDGYLQAYFELIGLPYTGCPFYQSALTFNKKDCIAALSKYGIPHAKSVYIQKGTNYSIKDIIANVGLPCFVKPNRSGSSLGISKVSVADEFAAALDKAFAEDKEVLIESFLDGTEVSVGVLNYQGETKVVGITEIVSENEFFDYEAKYEGKSQEITPARISDEVTKRVEEVAKRAYTSLNMTGFSRSEYIIVDGEPHFIEMNTLPGFSPASIFPQQAAYSKIELSDLMDSEIELALNRKSPWQE</sequence>
<keyword evidence="9 13" id="KW-0133">Cell shape</keyword>
<dbReference type="OrthoDB" id="9813261at2"/>
<dbReference type="Proteomes" id="UP000275348">
    <property type="component" value="Unassembled WGS sequence"/>
</dbReference>
<reference evidence="18 19" key="1">
    <citation type="submission" date="2018-10" db="EMBL/GenBank/DDBJ databases">
        <authorList>
            <person name="Chen X."/>
        </authorList>
    </citation>
    <scope>NUCLEOTIDE SEQUENCE [LARGE SCALE GENOMIC DNA]</scope>
    <source>
        <strain evidence="18 19">YIM 102668</strain>
    </source>
</reference>
<evidence type="ECO:0000256" key="12">
    <source>
        <dbReference type="ARBA" id="ARBA00047614"/>
    </source>
</evidence>
<protein>
    <recommendedName>
        <fullName evidence="4 13">D-alanine--D-alanine ligase</fullName>
        <ecNumber evidence="4 13">6.3.2.4</ecNumber>
    </recommendedName>
    <alternativeName>
        <fullName evidence="13">D-Ala-D-Ala ligase</fullName>
    </alternativeName>
    <alternativeName>
        <fullName evidence="13">D-alanylalanine synthetase</fullName>
    </alternativeName>
</protein>
<keyword evidence="10 13" id="KW-0573">Peptidoglycan synthesis</keyword>
<dbReference type="GO" id="GO:0071555">
    <property type="term" value="P:cell wall organization"/>
    <property type="evidence" value="ECO:0007669"/>
    <property type="project" value="UniProtKB-KW"/>
</dbReference>
<dbReference type="NCBIfam" id="NF002527">
    <property type="entry name" value="PRK01966.1-3"/>
    <property type="match status" value="1"/>
</dbReference>
<dbReference type="GO" id="GO:0005524">
    <property type="term" value="F:ATP binding"/>
    <property type="evidence" value="ECO:0007669"/>
    <property type="project" value="UniProtKB-UniRule"/>
</dbReference>
<comment type="similarity">
    <text evidence="3 13">Belongs to the D-alanine--D-alanine ligase family.</text>
</comment>
<dbReference type="PROSITE" id="PS00843">
    <property type="entry name" value="DALA_DALA_LIGASE_1"/>
    <property type="match status" value="1"/>
</dbReference>
<dbReference type="RefSeq" id="WP_121933606.1">
    <property type="nucleotide sequence ID" value="NZ_RDOJ01000002.1"/>
</dbReference>
<feature type="domain" description="ATP-grasp" evidence="17">
    <location>
        <begin position="119"/>
        <end position="318"/>
    </location>
</feature>
<evidence type="ECO:0000256" key="3">
    <source>
        <dbReference type="ARBA" id="ARBA00010871"/>
    </source>
</evidence>
<evidence type="ECO:0000256" key="4">
    <source>
        <dbReference type="ARBA" id="ARBA00012216"/>
    </source>
</evidence>
<comment type="catalytic activity">
    <reaction evidence="12 13">
        <text>2 D-alanine + ATP = D-alanyl-D-alanine + ADP + phosphate + H(+)</text>
        <dbReference type="Rhea" id="RHEA:11224"/>
        <dbReference type="ChEBI" id="CHEBI:15378"/>
        <dbReference type="ChEBI" id="CHEBI:30616"/>
        <dbReference type="ChEBI" id="CHEBI:43474"/>
        <dbReference type="ChEBI" id="CHEBI:57416"/>
        <dbReference type="ChEBI" id="CHEBI:57822"/>
        <dbReference type="ChEBI" id="CHEBI:456216"/>
        <dbReference type="EC" id="6.3.2.4"/>
    </reaction>
</comment>
<dbReference type="Pfam" id="PF01820">
    <property type="entry name" value="Dala_Dala_lig_N"/>
    <property type="match status" value="1"/>
</dbReference>
<dbReference type="SUPFAM" id="SSF52440">
    <property type="entry name" value="PreATP-grasp domain"/>
    <property type="match status" value="1"/>
</dbReference>
<dbReference type="InterPro" id="IPR011761">
    <property type="entry name" value="ATP-grasp"/>
</dbReference>
<comment type="function">
    <text evidence="13">Cell wall formation.</text>
</comment>
<evidence type="ECO:0000256" key="16">
    <source>
        <dbReference type="PROSITE-ProRule" id="PRU00409"/>
    </source>
</evidence>
<feature type="binding site" evidence="15">
    <location>
        <position position="285"/>
    </location>
    <ligand>
        <name>Mg(2+)</name>
        <dbReference type="ChEBI" id="CHEBI:18420"/>
        <label>1</label>
    </ligand>
</feature>
<dbReference type="InterPro" id="IPR016185">
    <property type="entry name" value="PreATP-grasp_dom_sf"/>
</dbReference>
<dbReference type="EMBL" id="RDOJ01000002">
    <property type="protein sequence ID" value="RLZ12394.1"/>
    <property type="molecule type" value="Genomic_DNA"/>
</dbReference>
<dbReference type="AlphaFoldDB" id="A0A3L9MMG7"/>
<dbReference type="GO" id="GO:0008716">
    <property type="term" value="F:D-alanine-D-alanine ligase activity"/>
    <property type="evidence" value="ECO:0007669"/>
    <property type="project" value="UniProtKB-UniRule"/>
</dbReference>
<keyword evidence="15" id="KW-0479">Metal-binding</keyword>
<dbReference type="Pfam" id="PF07478">
    <property type="entry name" value="Dala_Dala_lig_C"/>
    <property type="match status" value="1"/>
</dbReference>
<evidence type="ECO:0000256" key="14">
    <source>
        <dbReference type="PIRSR" id="PIRSR039102-1"/>
    </source>
</evidence>
<comment type="pathway">
    <text evidence="13">Cell wall biogenesis; peptidoglycan biosynthesis.</text>
</comment>
<evidence type="ECO:0000256" key="2">
    <source>
        <dbReference type="ARBA" id="ARBA00004496"/>
    </source>
</evidence>
<feature type="binding site" evidence="15">
    <location>
        <position position="285"/>
    </location>
    <ligand>
        <name>Mg(2+)</name>
        <dbReference type="ChEBI" id="CHEBI:18420"/>
        <label>2</label>
    </ligand>
</feature>
<name>A0A3L9MMG7_9FLAO</name>
<comment type="cofactor">
    <cofactor evidence="1">
        <name>Mn(2+)</name>
        <dbReference type="ChEBI" id="CHEBI:29035"/>
    </cofactor>
</comment>
<dbReference type="GO" id="GO:0008360">
    <property type="term" value="P:regulation of cell shape"/>
    <property type="evidence" value="ECO:0007669"/>
    <property type="project" value="UniProtKB-KW"/>
</dbReference>
<dbReference type="InterPro" id="IPR000291">
    <property type="entry name" value="D-Ala_lig_Van_CS"/>
</dbReference>
<dbReference type="Gene3D" id="3.40.50.20">
    <property type="match status" value="1"/>
</dbReference>
<evidence type="ECO:0000256" key="13">
    <source>
        <dbReference type="HAMAP-Rule" id="MF_00047"/>
    </source>
</evidence>
<dbReference type="HAMAP" id="MF_00047">
    <property type="entry name" value="Dala_Dala_lig"/>
    <property type="match status" value="1"/>
</dbReference>
<evidence type="ECO:0000256" key="5">
    <source>
        <dbReference type="ARBA" id="ARBA00022490"/>
    </source>
</evidence>
<keyword evidence="7 16" id="KW-0547">Nucleotide-binding</keyword>
<dbReference type="Gene3D" id="3.30.470.20">
    <property type="entry name" value="ATP-grasp fold, B domain"/>
    <property type="match status" value="1"/>
</dbReference>
<dbReference type="InterPro" id="IPR011095">
    <property type="entry name" value="Dala_Dala_lig_C"/>
</dbReference>